<evidence type="ECO:0000313" key="2">
    <source>
        <dbReference type="EMBL" id="MBD8507114.1"/>
    </source>
</evidence>
<dbReference type="EMBL" id="JACYWE010000006">
    <property type="protein sequence ID" value="MBD8507114.1"/>
    <property type="molecule type" value="Genomic_DNA"/>
</dbReference>
<reference evidence="2" key="1">
    <citation type="submission" date="2020-09" db="EMBL/GenBank/DDBJ databases">
        <title>Hoyosella lacisalsi sp. nov., a halotolerant actinobacterium isolated from soil of Lake Gudzhirganskoe.</title>
        <authorList>
            <person name="Yang Q."/>
            <person name="Guo P.Y."/>
            <person name="Liu S.W."/>
            <person name="Li F.N."/>
            <person name="Sun C.H."/>
        </authorList>
    </citation>
    <scope>NUCLEOTIDE SEQUENCE</scope>
    <source>
        <strain evidence="2">G463</strain>
    </source>
</reference>
<keyword evidence="3" id="KW-1185">Reference proteome</keyword>
<comment type="caution">
    <text evidence="2">The sequence shown here is derived from an EMBL/GenBank/DDBJ whole genome shotgun (WGS) entry which is preliminary data.</text>
</comment>
<keyword evidence="1" id="KW-0812">Transmembrane</keyword>
<feature type="transmembrane region" description="Helical" evidence="1">
    <location>
        <begin position="6"/>
        <end position="39"/>
    </location>
</feature>
<evidence type="ECO:0000256" key="1">
    <source>
        <dbReference type="SAM" id="Phobius"/>
    </source>
</evidence>
<name>A0A927JD30_9ACTN</name>
<sequence>MIVLGIILLVVGWLTGIQIVWTLGIVALVIGVILAILGMIGRPVGGRKTWY</sequence>
<protein>
    <submittedName>
        <fullName evidence="2">Uncharacterized protein</fullName>
    </submittedName>
</protein>
<organism evidence="2 3">
    <name type="scientific">Lolliginicoccus lacisalsi</name>
    <dbReference type="NCBI Taxonomy" id="2742202"/>
    <lineage>
        <taxon>Bacteria</taxon>
        <taxon>Bacillati</taxon>
        <taxon>Actinomycetota</taxon>
        <taxon>Actinomycetes</taxon>
        <taxon>Mycobacteriales</taxon>
        <taxon>Hoyosellaceae</taxon>
        <taxon>Lolliginicoccus</taxon>
    </lineage>
</organism>
<proteinExistence type="predicted"/>
<dbReference type="RefSeq" id="WP_192039562.1">
    <property type="nucleotide sequence ID" value="NZ_JACYWE010000006.1"/>
</dbReference>
<keyword evidence="1" id="KW-1133">Transmembrane helix</keyword>
<keyword evidence="1" id="KW-0472">Membrane</keyword>
<gene>
    <name evidence="2" type="ORF">HT102_11500</name>
</gene>
<accession>A0A927JD30</accession>
<evidence type="ECO:0000313" key="3">
    <source>
        <dbReference type="Proteomes" id="UP000642993"/>
    </source>
</evidence>
<dbReference type="Proteomes" id="UP000642993">
    <property type="component" value="Unassembled WGS sequence"/>
</dbReference>
<dbReference type="AlphaFoldDB" id="A0A927JD30"/>